<dbReference type="AlphaFoldDB" id="A0A1Q9F355"/>
<evidence type="ECO:0000256" key="1">
    <source>
        <dbReference type="SAM" id="Coils"/>
    </source>
</evidence>
<organism evidence="4 5">
    <name type="scientific">Symbiodinium microadriaticum</name>
    <name type="common">Dinoflagellate</name>
    <name type="synonym">Zooxanthella microadriatica</name>
    <dbReference type="NCBI Taxonomy" id="2951"/>
    <lineage>
        <taxon>Eukaryota</taxon>
        <taxon>Sar</taxon>
        <taxon>Alveolata</taxon>
        <taxon>Dinophyceae</taxon>
        <taxon>Suessiales</taxon>
        <taxon>Symbiodiniaceae</taxon>
        <taxon>Symbiodinium</taxon>
    </lineage>
</organism>
<dbReference type="EMBL" id="LSRX01000020">
    <property type="protein sequence ID" value="OLQ14097.1"/>
    <property type="molecule type" value="Genomic_DNA"/>
</dbReference>
<keyword evidence="5" id="KW-1185">Reference proteome</keyword>
<keyword evidence="2" id="KW-0812">Transmembrane</keyword>
<evidence type="ECO:0000256" key="2">
    <source>
        <dbReference type="SAM" id="Phobius"/>
    </source>
</evidence>
<name>A0A1Q9F355_SYMMI</name>
<keyword evidence="2" id="KW-0472">Membrane</keyword>
<dbReference type="GO" id="GO:0003824">
    <property type="term" value="F:catalytic activity"/>
    <property type="evidence" value="ECO:0007669"/>
    <property type="project" value="InterPro"/>
</dbReference>
<feature type="transmembrane region" description="Helical" evidence="2">
    <location>
        <begin position="237"/>
        <end position="258"/>
    </location>
</feature>
<evidence type="ECO:0000259" key="3">
    <source>
        <dbReference type="Pfam" id="PF00561"/>
    </source>
</evidence>
<keyword evidence="1" id="KW-0175">Coiled coil</keyword>
<feature type="domain" description="AB hydrolase-1" evidence="3">
    <location>
        <begin position="604"/>
        <end position="840"/>
    </location>
</feature>
<dbReference type="PRINTS" id="PR00111">
    <property type="entry name" value="ABHYDROLASE"/>
</dbReference>
<dbReference type="PANTHER" id="PTHR43689:SF8">
    <property type="entry name" value="ALPHA_BETA-HYDROLASES SUPERFAMILY PROTEIN"/>
    <property type="match status" value="1"/>
</dbReference>
<feature type="transmembrane region" description="Helical" evidence="2">
    <location>
        <begin position="278"/>
        <end position="295"/>
    </location>
</feature>
<reference evidence="4 5" key="1">
    <citation type="submission" date="2016-02" db="EMBL/GenBank/DDBJ databases">
        <title>Genome analysis of coral dinoflagellate symbionts highlights evolutionary adaptations to a symbiotic lifestyle.</title>
        <authorList>
            <person name="Aranda M."/>
            <person name="Li Y."/>
            <person name="Liew Y.J."/>
            <person name="Baumgarten S."/>
            <person name="Simakov O."/>
            <person name="Wilson M."/>
            <person name="Piel J."/>
            <person name="Ashoor H."/>
            <person name="Bougouffa S."/>
            <person name="Bajic V.B."/>
            <person name="Ryu T."/>
            <person name="Ravasi T."/>
            <person name="Bayer T."/>
            <person name="Micklem G."/>
            <person name="Kim H."/>
            <person name="Bhak J."/>
            <person name="Lajeunesse T.C."/>
            <person name="Voolstra C.R."/>
        </authorList>
    </citation>
    <scope>NUCLEOTIDE SEQUENCE [LARGE SCALE GENOMIC DNA]</scope>
    <source>
        <strain evidence="4 5">CCMP2467</strain>
    </source>
</reference>
<dbReference type="PANTHER" id="PTHR43689">
    <property type="entry name" value="HYDROLASE"/>
    <property type="match status" value="1"/>
</dbReference>
<accession>A0A1Q9F355</accession>
<dbReference type="Gene3D" id="3.40.50.1820">
    <property type="entry name" value="alpha/beta hydrolase"/>
    <property type="match status" value="1"/>
</dbReference>
<dbReference type="SUPFAM" id="SSF53474">
    <property type="entry name" value="alpha/beta-Hydrolases"/>
    <property type="match status" value="1"/>
</dbReference>
<evidence type="ECO:0000313" key="4">
    <source>
        <dbReference type="EMBL" id="OLQ14097.1"/>
    </source>
</evidence>
<sequence>MQSQRIYDTIDKRTKKAQEMIARAAVEEVKNLTKDMQDVFEVQDIKAQIFKSIGEIDTPSLATVVASAFAPAQLRALHLSNLVSTAVVFLAVLVDAFVLFGDRGSSCNSYVGTSDKIGMVDLWYQVDLGISSFCCLVRYWTYLTLKPIVEDLNSPPAIELQDDPVKVLRSLLAYYLNTGSQAILKVDSVSGSYLYALSNWSVVFNLLWIGFAGDVVLNTPWKVCANVGMVVLRIRFILFLILIVPVLLNVALFFAGRFLSGQGLQITLLNTANAADEGLGVGVPVCSVLVQAFFIRNKRDMINIQLKLLQMKKDEAEKRRLEAEAELKSLQGNEESSSAEVQKLQESLQQEVFGLLNERAKKASAEAEEQVKKWEDGDGGELLQAMSKGEGAAKLQQMLGQVDYRGMASDYAAQAQKMAGDLQEQDWVKDAAKRAADAAQAAQQSSQELYNSEQMQQMLSSEQMQSALAAGQGKSPLPATFSRSSAMAPLKNRSSVWLWAVLGFLLLRGAVLAWLGPTRTAPAPKTLRRAAPAVAELDLDLSATVEMPESLAEIQEERALAAAARYRRVELKVPSWVSDGPIGAAFIGPSEEARRKAIAEGRTPLLLLHGFDSSSLEFRRLMPLLEDAGMEVYLLDLLGWGFGGIDGVKDFSPAAKREHILAFWDQVLQRRPVALGGGSLGGGIAMDFCVAHPEAVEKMILMMPGRDFQIWEFYSHWATVGPLGGIGIKVLGSWPLRWMANQMGYFDKESYATDDAVRIGRLHVDVEGWEEASLNYLNSGGYTLSPLVSQVHAPTLMLWGEKDEILNVDEQVPRFMEELRCPVKMEWIRDSGHVPHLEKPAETARAIVDFLEEKI</sequence>
<dbReference type="Pfam" id="PF00561">
    <property type="entry name" value="Abhydrolase_1"/>
    <property type="match status" value="1"/>
</dbReference>
<evidence type="ECO:0000313" key="5">
    <source>
        <dbReference type="Proteomes" id="UP000186817"/>
    </source>
</evidence>
<feature type="transmembrane region" description="Helical" evidence="2">
    <location>
        <begin position="496"/>
        <end position="516"/>
    </location>
</feature>
<dbReference type="InterPro" id="IPR029058">
    <property type="entry name" value="AB_hydrolase_fold"/>
</dbReference>
<dbReference type="InterPro" id="IPR000073">
    <property type="entry name" value="AB_hydrolase_1"/>
</dbReference>
<protein>
    <submittedName>
        <fullName evidence="4">Lipase 1</fullName>
    </submittedName>
</protein>
<dbReference type="PRINTS" id="PR00412">
    <property type="entry name" value="EPOXHYDRLASE"/>
</dbReference>
<dbReference type="OrthoDB" id="6431331at2759"/>
<feature type="transmembrane region" description="Helical" evidence="2">
    <location>
        <begin position="82"/>
        <end position="101"/>
    </location>
</feature>
<feature type="coiled-coil region" evidence="1">
    <location>
        <begin position="299"/>
        <end position="377"/>
    </location>
</feature>
<keyword evidence="2" id="KW-1133">Transmembrane helix</keyword>
<dbReference type="InterPro" id="IPR000639">
    <property type="entry name" value="Epox_hydrolase-like"/>
</dbReference>
<feature type="transmembrane region" description="Helical" evidence="2">
    <location>
        <begin position="193"/>
        <end position="217"/>
    </location>
</feature>
<dbReference type="Proteomes" id="UP000186817">
    <property type="component" value="Unassembled WGS sequence"/>
</dbReference>
<comment type="caution">
    <text evidence="4">The sequence shown here is derived from an EMBL/GenBank/DDBJ whole genome shotgun (WGS) entry which is preliminary data.</text>
</comment>
<gene>
    <name evidence="4" type="primary">lip1</name>
    <name evidence="4" type="ORF">AK812_SmicGene1809</name>
</gene>
<proteinExistence type="predicted"/>